<dbReference type="PANTHER" id="PTHR45586:SF1">
    <property type="entry name" value="LIPOPOLYSACCHARIDE ASSEMBLY PROTEIN B"/>
    <property type="match status" value="1"/>
</dbReference>
<keyword evidence="3" id="KW-0732">Signal</keyword>
<reference evidence="4 5" key="1">
    <citation type="submission" date="2019-02" db="EMBL/GenBank/DDBJ databases">
        <title>Deep-cultivation of Planctomycetes and their phenomic and genomic characterization uncovers novel biology.</title>
        <authorList>
            <person name="Wiegand S."/>
            <person name="Jogler M."/>
            <person name="Boedeker C."/>
            <person name="Pinto D."/>
            <person name="Vollmers J."/>
            <person name="Rivas-Marin E."/>
            <person name="Kohn T."/>
            <person name="Peeters S.H."/>
            <person name="Heuer A."/>
            <person name="Rast P."/>
            <person name="Oberbeckmann S."/>
            <person name="Bunk B."/>
            <person name="Jeske O."/>
            <person name="Meyerdierks A."/>
            <person name="Storesund J.E."/>
            <person name="Kallscheuer N."/>
            <person name="Luecker S."/>
            <person name="Lage O.M."/>
            <person name="Pohl T."/>
            <person name="Merkel B.J."/>
            <person name="Hornburger P."/>
            <person name="Mueller R.-W."/>
            <person name="Bruemmer F."/>
            <person name="Labrenz M."/>
            <person name="Spormann A.M."/>
            <person name="Op den Camp H."/>
            <person name="Overmann J."/>
            <person name="Amann R."/>
            <person name="Jetten M.S.M."/>
            <person name="Mascher T."/>
            <person name="Medema M.H."/>
            <person name="Devos D.P."/>
            <person name="Kaster A.-K."/>
            <person name="Ovreas L."/>
            <person name="Rohde M."/>
            <person name="Galperin M.Y."/>
            <person name="Jogler C."/>
        </authorList>
    </citation>
    <scope>NUCLEOTIDE SEQUENCE [LARGE SCALE GENOMIC DNA]</scope>
    <source>
        <strain evidence="4 5">Poly30</strain>
    </source>
</reference>
<keyword evidence="5" id="KW-1185">Reference proteome</keyword>
<accession>A0A518ERW0</accession>
<protein>
    <recommendedName>
        <fullName evidence="6">Tetratricopeptide repeat protein</fullName>
    </recommendedName>
</protein>
<dbReference type="SUPFAM" id="SSF48452">
    <property type="entry name" value="TPR-like"/>
    <property type="match status" value="2"/>
</dbReference>
<sequence length="1003" mass="111182" precursor="true">MKPQPFALVLALLLVPSDAAHAGTVRGSNAFRTTGQADQDEKALVAAERAEADLLRRRGDLVGALAITDELLDDDEEDALTLAVRARIRFDRGELERAEKTVLEALAAARDAESRAAAGRVLADVLVRLGRAPEVLPLLEAVQFEDGKGGKPFLSPDTDPRDAWMLVTLKDAVGDRAAAEQFARTGAGTNPAEDDWRGLLAKARCQRRAGLLAAASQGLVQADQAARKAEGTEPDVLVELASLYFESEREIEAPGKRSAGNLLREALEIHGTHEDGLLVQFDLHRFNRRRVSKSPDEILGEIYAANPDSIRGLVAGASADLDDGKLVSVRAKLQRLDDLAPKRRDVRTLHAALSWVEHDRETTASLLEDLLKNAPLDPIPERTIGMHLSELYRFAESLDFLMAAVQRDPLDYEGWTALGESLANTGDEDGAREALAKAEEAARGRRDAFRSNLTLVLERMQRSHRTESKGALSFSWQPDAAEVLGTYLVPYYTQAREELAKRYGFTPGPTTIAVFRKHEDFSVRSVGFAGFPALGVCFGPVVTAVSPLSRLRGSFSWARTGFHEFSHVIHLGLSNNRCPRWITEGLATWEEVERNPTWTRNMRRDLVDAFASDDLIPLRELNRAFRGPRILFGYYQGGLLCEMLIDEHGFPPMIKLLRAFDLGADLDQAFKSVFDTTPEQVDADFHEFVKKKVENLHIEPRWSLSRVRRLQLRTPAEPPEGATARESWAEDWATIAYGSWQQGRRIDAESALQTLKNAGAEPVRALFLKAEMAGSRSDLLRAKRLWEEAIARGGRDYRALIALGQLYLAGSGSDGPADFEKAEATLLMAVEAFPGFDDGARSAERMLVDLYRLQDKGDEAMRWLEEWTRWNAGEYDARIEVAEWHVENGRDARAAELYAEANEVDMFRRDLHIDWAKTLERLGRFSEAAREYGVALAVPSKLDPAHVVFTGPADQLPQGVDPENLPASLLGDLPQEFLEPVPLSEEERAELVSLKAACEAKAQ</sequence>
<organism evidence="4 5">
    <name type="scientific">Saltatorellus ferox</name>
    <dbReference type="NCBI Taxonomy" id="2528018"/>
    <lineage>
        <taxon>Bacteria</taxon>
        <taxon>Pseudomonadati</taxon>
        <taxon>Planctomycetota</taxon>
        <taxon>Planctomycetia</taxon>
        <taxon>Planctomycetia incertae sedis</taxon>
        <taxon>Saltatorellus</taxon>
    </lineage>
</organism>
<dbReference type="AlphaFoldDB" id="A0A518ERW0"/>
<evidence type="ECO:0000256" key="2">
    <source>
        <dbReference type="ARBA" id="ARBA00022803"/>
    </source>
</evidence>
<evidence type="ECO:0000313" key="4">
    <source>
        <dbReference type="EMBL" id="QDV06833.1"/>
    </source>
</evidence>
<evidence type="ECO:0000256" key="3">
    <source>
        <dbReference type="SAM" id="SignalP"/>
    </source>
</evidence>
<feature type="signal peptide" evidence="3">
    <location>
        <begin position="1"/>
        <end position="22"/>
    </location>
</feature>
<dbReference type="Gene3D" id="1.25.40.10">
    <property type="entry name" value="Tetratricopeptide repeat domain"/>
    <property type="match status" value="3"/>
</dbReference>
<keyword evidence="1" id="KW-0677">Repeat</keyword>
<evidence type="ECO:0000256" key="1">
    <source>
        <dbReference type="ARBA" id="ARBA00022737"/>
    </source>
</evidence>
<dbReference type="OrthoDB" id="240178at2"/>
<dbReference type="InterPro" id="IPR011990">
    <property type="entry name" value="TPR-like_helical_dom_sf"/>
</dbReference>
<name>A0A518ERW0_9BACT</name>
<dbReference type="EMBL" id="CP036434">
    <property type="protein sequence ID" value="QDV06833.1"/>
    <property type="molecule type" value="Genomic_DNA"/>
</dbReference>
<proteinExistence type="predicted"/>
<keyword evidence="2" id="KW-0802">TPR repeat</keyword>
<evidence type="ECO:0008006" key="6">
    <source>
        <dbReference type="Google" id="ProtNLM"/>
    </source>
</evidence>
<feature type="chain" id="PRO_5022144497" description="Tetratricopeptide repeat protein" evidence="3">
    <location>
        <begin position="23"/>
        <end position="1003"/>
    </location>
</feature>
<dbReference type="PANTHER" id="PTHR45586">
    <property type="entry name" value="TPR REPEAT-CONTAINING PROTEIN PA4667"/>
    <property type="match status" value="1"/>
</dbReference>
<evidence type="ECO:0000313" key="5">
    <source>
        <dbReference type="Proteomes" id="UP000320390"/>
    </source>
</evidence>
<dbReference type="InterPro" id="IPR051012">
    <property type="entry name" value="CellSynth/LPSAsmb/PSIAsmb"/>
</dbReference>
<gene>
    <name evidence="4" type="ORF">Poly30_23490</name>
</gene>
<dbReference type="RefSeq" id="WP_145197346.1">
    <property type="nucleotide sequence ID" value="NZ_CP036434.1"/>
</dbReference>
<dbReference type="Proteomes" id="UP000320390">
    <property type="component" value="Chromosome"/>
</dbReference>